<proteinExistence type="predicted"/>
<evidence type="ECO:0000313" key="3">
    <source>
        <dbReference type="EMBL" id="KAK5092348.1"/>
    </source>
</evidence>
<keyword evidence="4" id="KW-1185">Reference proteome</keyword>
<reference evidence="3 4" key="1">
    <citation type="submission" date="2023-08" db="EMBL/GenBank/DDBJ databases">
        <title>Black Yeasts Isolated from many extreme environments.</title>
        <authorList>
            <person name="Coleine C."/>
            <person name="Stajich J.E."/>
            <person name="Selbmann L."/>
        </authorList>
    </citation>
    <scope>NUCLEOTIDE SEQUENCE [LARGE SCALE GENOMIC DNA]</scope>
    <source>
        <strain evidence="3 4">CCFEE 5885</strain>
    </source>
</reference>
<evidence type="ECO:0000313" key="4">
    <source>
        <dbReference type="Proteomes" id="UP001345013"/>
    </source>
</evidence>
<dbReference type="InterPro" id="IPR007111">
    <property type="entry name" value="NACHT_NTPase"/>
</dbReference>
<dbReference type="Gene3D" id="3.40.50.300">
    <property type="entry name" value="P-loop containing nucleotide triphosphate hydrolases"/>
    <property type="match status" value="1"/>
</dbReference>
<evidence type="ECO:0000259" key="2">
    <source>
        <dbReference type="PROSITE" id="PS50837"/>
    </source>
</evidence>
<dbReference type="PROSITE" id="PS50837">
    <property type="entry name" value="NACHT"/>
    <property type="match status" value="1"/>
</dbReference>
<comment type="caution">
    <text evidence="3">The sequence shown here is derived from an EMBL/GenBank/DDBJ whole genome shotgun (WGS) entry which is preliminary data.</text>
</comment>
<dbReference type="Proteomes" id="UP001345013">
    <property type="component" value="Unassembled WGS sequence"/>
</dbReference>
<sequence>MESPYQRNEYSGQFSGDGHSIGNTYSTSGGAINIHKSSSYSNDEIDRVCLRALRCPDSFAVKNRLKESKDKLLRESFKWILHDPVYLNWRDGQDVGLLWIRGGAGKGKTMMSIGLIEELAQKPKAANLVTYFFCQNADQTLNTVEAIIKGLILQLVKQQKYLQECLRRRWDAVNERFEEDLSLWRALWDVFLEMLDRCECPRVYIVVDALDECHKENMAGLLQSLVRTGLSHAARIKWLLTSRPLDVAQQKLLAGTDRVLVSLELNSENVSYGVETYITHRVDELDCLWSPDPFPRQEIESELYRRAEGTFLWVNLVCQKLEDVSAEEALTTIRSFQPGLDNIYRRAFDQLLVGKQSIV</sequence>
<dbReference type="PANTHER" id="PTHR10039">
    <property type="entry name" value="AMELOGENIN"/>
    <property type="match status" value="1"/>
</dbReference>
<feature type="domain" description="NACHT" evidence="2">
    <location>
        <begin position="96"/>
        <end position="244"/>
    </location>
</feature>
<dbReference type="InterPro" id="IPR056884">
    <property type="entry name" value="NPHP3-like_N"/>
</dbReference>
<dbReference type="InterPro" id="IPR027417">
    <property type="entry name" value="P-loop_NTPase"/>
</dbReference>
<dbReference type="SUPFAM" id="SSF52540">
    <property type="entry name" value="P-loop containing nucleoside triphosphate hydrolases"/>
    <property type="match status" value="1"/>
</dbReference>
<accession>A0ABR0KAZ7</accession>
<evidence type="ECO:0000256" key="1">
    <source>
        <dbReference type="ARBA" id="ARBA00022737"/>
    </source>
</evidence>
<dbReference type="EMBL" id="JAVRRG010000059">
    <property type="protein sequence ID" value="KAK5092348.1"/>
    <property type="molecule type" value="Genomic_DNA"/>
</dbReference>
<organism evidence="3 4">
    <name type="scientific">Lithohypha guttulata</name>
    <dbReference type="NCBI Taxonomy" id="1690604"/>
    <lineage>
        <taxon>Eukaryota</taxon>
        <taxon>Fungi</taxon>
        <taxon>Dikarya</taxon>
        <taxon>Ascomycota</taxon>
        <taxon>Pezizomycotina</taxon>
        <taxon>Eurotiomycetes</taxon>
        <taxon>Chaetothyriomycetidae</taxon>
        <taxon>Chaetothyriales</taxon>
        <taxon>Trichomeriaceae</taxon>
        <taxon>Lithohypha</taxon>
    </lineage>
</organism>
<dbReference type="PANTHER" id="PTHR10039:SF14">
    <property type="entry name" value="NACHT DOMAIN-CONTAINING PROTEIN"/>
    <property type="match status" value="1"/>
</dbReference>
<dbReference type="Pfam" id="PF24883">
    <property type="entry name" value="NPHP3_N"/>
    <property type="match status" value="1"/>
</dbReference>
<gene>
    <name evidence="3" type="ORF">LTR24_005271</name>
</gene>
<keyword evidence="1" id="KW-0677">Repeat</keyword>
<protein>
    <recommendedName>
        <fullName evidence="2">NACHT domain-containing protein</fullName>
    </recommendedName>
</protein>
<name>A0ABR0KAZ7_9EURO</name>